<accession>L0R9I2</accession>
<keyword evidence="7" id="KW-1185">Reference proteome</keyword>
<reference evidence="6 7" key="1">
    <citation type="submission" date="2012-10" db="EMBL/GenBank/DDBJ databases">
        <authorList>
            <person name="Genoscope - CEA"/>
        </authorList>
    </citation>
    <scope>NUCLEOTIDE SEQUENCE [LARGE SCALE GENOMIC DNA]</scope>
    <source>
        <strain evidence="7">AM13 / DSM 14728</strain>
    </source>
</reference>
<dbReference type="InterPro" id="IPR009057">
    <property type="entry name" value="Homeodomain-like_sf"/>
</dbReference>
<keyword evidence="3" id="KW-0804">Transcription</keyword>
<evidence type="ECO:0000256" key="4">
    <source>
        <dbReference type="PROSITE-ProRule" id="PRU00335"/>
    </source>
</evidence>
<dbReference type="PANTHER" id="PTHR30055">
    <property type="entry name" value="HTH-TYPE TRANSCRIPTIONAL REGULATOR RUTR"/>
    <property type="match status" value="1"/>
</dbReference>
<dbReference type="PROSITE" id="PS50977">
    <property type="entry name" value="HTH_TETR_2"/>
    <property type="match status" value="1"/>
</dbReference>
<dbReference type="HOGENOM" id="CLU_091688_2_0_7"/>
<dbReference type="OrthoDB" id="9796019at2"/>
<dbReference type="eggNOG" id="COG1309">
    <property type="taxonomic scope" value="Bacteria"/>
</dbReference>
<dbReference type="InterPro" id="IPR001647">
    <property type="entry name" value="HTH_TetR"/>
</dbReference>
<evidence type="ECO:0000313" key="7">
    <source>
        <dbReference type="Proteomes" id="UP000010808"/>
    </source>
</evidence>
<evidence type="ECO:0000256" key="2">
    <source>
        <dbReference type="ARBA" id="ARBA00023125"/>
    </source>
</evidence>
<dbReference type="Proteomes" id="UP000010808">
    <property type="component" value="Chromosome"/>
</dbReference>
<dbReference type="GO" id="GO:0000976">
    <property type="term" value="F:transcription cis-regulatory region binding"/>
    <property type="evidence" value="ECO:0007669"/>
    <property type="project" value="TreeGrafter"/>
</dbReference>
<feature type="DNA-binding region" description="H-T-H motif" evidence="4">
    <location>
        <begin position="35"/>
        <end position="54"/>
    </location>
</feature>
<sequence length="208" mass="23281">MTLKVVPINTLTATRRKILHAAYKCVSKTGFEKLDVDNIALKAGVSRKVLYSYFNGLENLMAELGGSGIYWPSTEELLANAPPEFPDIKPEKQVGSFFIALRRTLETRPDTLRILAWEMLERSPVSEELEDIRVRTALEFFEHLNPDVPDDVDLAAAVAILGGAISYLAIRSLNTKTFGGVSLQDEIGWERMEHAMNQMLKGLLFPDK</sequence>
<evidence type="ECO:0000259" key="5">
    <source>
        <dbReference type="PROSITE" id="PS50977"/>
    </source>
</evidence>
<dbReference type="GO" id="GO:0003700">
    <property type="term" value="F:DNA-binding transcription factor activity"/>
    <property type="evidence" value="ECO:0007669"/>
    <property type="project" value="TreeGrafter"/>
</dbReference>
<dbReference type="RefSeq" id="WP_015335485.1">
    <property type="nucleotide sequence ID" value="NC_020055.1"/>
</dbReference>
<dbReference type="SUPFAM" id="SSF46689">
    <property type="entry name" value="Homeodomain-like"/>
    <property type="match status" value="1"/>
</dbReference>
<keyword evidence="2 4" id="KW-0238">DNA-binding</keyword>
<dbReference type="Gene3D" id="1.10.357.10">
    <property type="entry name" value="Tetracycline Repressor, domain 2"/>
    <property type="match status" value="1"/>
</dbReference>
<name>L0R9I2_9BACT</name>
<dbReference type="InterPro" id="IPR050109">
    <property type="entry name" value="HTH-type_TetR-like_transc_reg"/>
</dbReference>
<gene>
    <name evidence="6" type="ORF">DESAM_20590</name>
</gene>
<proteinExistence type="predicted"/>
<dbReference type="EMBL" id="FO203522">
    <property type="protein sequence ID" value="CCO22877.1"/>
    <property type="molecule type" value="Genomic_DNA"/>
</dbReference>
<keyword evidence="1" id="KW-0805">Transcription regulation</keyword>
<evidence type="ECO:0000256" key="1">
    <source>
        <dbReference type="ARBA" id="ARBA00023015"/>
    </source>
</evidence>
<evidence type="ECO:0000256" key="3">
    <source>
        <dbReference type="ARBA" id="ARBA00023163"/>
    </source>
</evidence>
<dbReference type="Pfam" id="PF00440">
    <property type="entry name" value="TetR_N"/>
    <property type="match status" value="1"/>
</dbReference>
<organism evidence="6 7">
    <name type="scientific">Maridesulfovibrio hydrothermalis AM13 = DSM 14728</name>
    <dbReference type="NCBI Taxonomy" id="1121451"/>
    <lineage>
        <taxon>Bacteria</taxon>
        <taxon>Pseudomonadati</taxon>
        <taxon>Thermodesulfobacteriota</taxon>
        <taxon>Desulfovibrionia</taxon>
        <taxon>Desulfovibrionales</taxon>
        <taxon>Desulfovibrionaceae</taxon>
        <taxon>Maridesulfovibrio</taxon>
    </lineage>
</organism>
<protein>
    <submittedName>
        <fullName evidence="6">Transcriptional regulator, TetR family</fullName>
    </submittedName>
</protein>
<dbReference type="PANTHER" id="PTHR30055:SF234">
    <property type="entry name" value="HTH-TYPE TRANSCRIPTIONAL REGULATOR BETI"/>
    <property type="match status" value="1"/>
</dbReference>
<evidence type="ECO:0000313" key="6">
    <source>
        <dbReference type="EMBL" id="CCO22877.1"/>
    </source>
</evidence>
<dbReference type="PRINTS" id="PR00455">
    <property type="entry name" value="HTHTETR"/>
</dbReference>
<dbReference type="AlphaFoldDB" id="L0R9I2"/>
<dbReference type="PATRIC" id="fig|1121451.3.peg.851"/>
<dbReference type="KEGG" id="dhy:DESAM_20590"/>
<dbReference type="STRING" id="1121451.DESAM_20590"/>
<feature type="domain" description="HTH tetR-type" evidence="5">
    <location>
        <begin position="12"/>
        <end position="72"/>
    </location>
</feature>